<organism evidence="12 13">
    <name type="scientific">Trypanosoma congolense (strain IL3000)</name>
    <dbReference type="NCBI Taxonomy" id="1068625"/>
    <lineage>
        <taxon>Eukaryota</taxon>
        <taxon>Discoba</taxon>
        <taxon>Euglenozoa</taxon>
        <taxon>Kinetoplastea</taxon>
        <taxon>Metakinetoplastina</taxon>
        <taxon>Trypanosomatida</taxon>
        <taxon>Trypanosomatidae</taxon>
        <taxon>Trypanosoma</taxon>
        <taxon>Nannomonas</taxon>
    </lineage>
</organism>
<evidence type="ECO:0000256" key="4">
    <source>
        <dbReference type="ARBA" id="ARBA00022622"/>
    </source>
</evidence>
<dbReference type="GO" id="GO:0005886">
    <property type="term" value="C:plasma membrane"/>
    <property type="evidence" value="ECO:0007669"/>
    <property type="project" value="UniProtKB-SubCell"/>
</dbReference>
<keyword evidence="13" id="KW-1185">Reference proteome</keyword>
<accession>F9WAA5</accession>
<evidence type="ECO:0000256" key="8">
    <source>
        <dbReference type="ARBA" id="ARBA00023288"/>
    </source>
</evidence>
<evidence type="ECO:0000256" key="9">
    <source>
        <dbReference type="SAM" id="MobiDB-lite"/>
    </source>
</evidence>
<keyword evidence="4" id="KW-0336">GPI-anchor</keyword>
<feature type="region of interest" description="Disordered" evidence="9">
    <location>
        <begin position="258"/>
        <end position="340"/>
    </location>
</feature>
<dbReference type="EMBL" id="CAEQ01001409">
    <property type="protein sequence ID" value="CCD14161.1"/>
    <property type="molecule type" value="Genomic_DNA"/>
</dbReference>
<evidence type="ECO:0000313" key="13">
    <source>
        <dbReference type="Proteomes" id="UP000000702"/>
    </source>
</evidence>
<sequence length="356" mass="39321">MMNVAKIMTVVGLVVMGVHADVATEKVSSKSGFDLLCEVMKLATGVWHAVGSNYEEFTDDKEEKKLNKNIDQLFFGERESEDGVGNLYLPSHFEGARPERSSLCGSKKGYNNIPPPYKSLASALLCLCVGAKGDNSNLCGLTDVGEVTWPDGDTSGRVKNVFDKVWGDYSIGGVREKCEAGDTSIENLEETKENLTAIIKELDTTLTNQDGMLCPEVNKCQSEPVSVNVTRKPAWMPTLKEISNHIPIILKSRREKPLIDPVTGPAGTTTNEYASELVPPTEPAPAPAWSKVQEEAPKQEIRKAPEEKSKPKQEQKKHTELQQSKEEDHNQIPELNETSGSFLKRQKWPLWAALLI</sequence>
<evidence type="ECO:0000256" key="6">
    <source>
        <dbReference type="ARBA" id="ARBA00023136"/>
    </source>
</evidence>
<evidence type="ECO:0000313" key="12">
    <source>
        <dbReference type="EMBL" id="CCD14161.1"/>
    </source>
</evidence>
<evidence type="ECO:0000256" key="7">
    <source>
        <dbReference type="ARBA" id="ARBA00023180"/>
    </source>
</evidence>
<feature type="chain" id="PRO_5003394635" evidence="10">
    <location>
        <begin position="21"/>
        <end position="356"/>
    </location>
</feature>
<keyword evidence="6" id="KW-0472">Membrane</keyword>
<name>F9WAA5_TRYCI</name>
<comment type="function">
    <text evidence="1">VSG forms a coat on the surface of the parasite. The trypanosome evades the immune response of the host by expressing a series of antigenically distinct VSGs from an estimated 1000 VSG genes.</text>
</comment>
<dbReference type="Proteomes" id="UP000000702">
    <property type="component" value="Unassembled WGS sequence"/>
</dbReference>
<evidence type="ECO:0000256" key="3">
    <source>
        <dbReference type="ARBA" id="ARBA00022475"/>
    </source>
</evidence>
<keyword evidence="3" id="KW-1003">Cell membrane</keyword>
<evidence type="ECO:0000256" key="1">
    <source>
        <dbReference type="ARBA" id="ARBA00002523"/>
    </source>
</evidence>
<comment type="subcellular location">
    <subcellularLocation>
        <location evidence="2">Cell membrane</location>
        <topology evidence="2">Lipid-anchor</topology>
        <topology evidence="2">GPI-anchor</topology>
    </subcellularLocation>
</comment>
<feature type="signal peptide" evidence="10">
    <location>
        <begin position="1"/>
        <end position="20"/>
    </location>
</feature>
<proteinExistence type="predicted"/>
<keyword evidence="5 10" id="KW-0732">Signal</keyword>
<dbReference type="AlphaFoldDB" id="F9WAA5"/>
<evidence type="ECO:0000256" key="5">
    <source>
        <dbReference type="ARBA" id="ARBA00022729"/>
    </source>
</evidence>
<feature type="compositionally biased region" description="Basic and acidic residues" evidence="9">
    <location>
        <begin position="292"/>
        <end position="331"/>
    </location>
</feature>
<protein>
    <submittedName>
        <fullName evidence="12">Variant surface glycoprotein</fullName>
    </submittedName>
</protein>
<dbReference type="GO" id="GO:0098552">
    <property type="term" value="C:side of membrane"/>
    <property type="evidence" value="ECO:0007669"/>
    <property type="project" value="UniProtKB-KW"/>
</dbReference>
<reference evidence="13" key="1">
    <citation type="submission" date="2011-07" db="EMBL/GenBank/DDBJ databases">
        <title>Divergent evolution of antigenic variation in African trypanosomes.</title>
        <authorList>
            <person name="Jackson A.P."/>
            <person name="Berry A."/>
            <person name="Allison H.C."/>
            <person name="Burton P."/>
            <person name="Anderson J."/>
            <person name="Aslett M."/>
            <person name="Brown R."/>
            <person name="Corton N."/>
            <person name="Harris D."/>
            <person name="Hauser H."/>
            <person name="Gamble J."/>
            <person name="Gilderthorp R."/>
            <person name="McQuillan J."/>
            <person name="Quail M.A."/>
            <person name="Sanders M."/>
            <person name="Van Tonder A."/>
            <person name="Ginger M.L."/>
            <person name="Donelson J.E."/>
            <person name="Field M.C."/>
            <person name="Barry J.D."/>
            <person name="Berriman M."/>
            <person name="Hertz-Fowler C."/>
        </authorList>
    </citation>
    <scope>NUCLEOTIDE SEQUENCE [LARGE SCALE GENOMIC DNA]</scope>
    <source>
        <strain evidence="13">IL3000</strain>
    </source>
</reference>
<reference evidence="12 13" key="2">
    <citation type="journal article" date="2012" name="Proc. Natl. Acad. Sci. U.S.A.">
        <title>Antigenic diversity is generated by distinct evolutionary mechanisms in African trypanosome species.</title>
        <authorList>
            <person name="Jackson A.P."/>
            <person name="Berry A."/>
            <person name="Aslett M."/>
            <person name="Allison H.C."/>
            <person name="Burton P."/>
            <person name="Vavrova-Anderson J."/>
            <person name="Brown R."/>
            <person name="Browne H."/>
            <person name="Corton N."/>
            <person name="Hauser H."/>
            <person name="Gamble J."/>
            <person name="Gilderthorp R."/>
            <person name="Marcello L."/>
            <person name="McQuillan J."/>
            <person name="Otto T.D."/>
            <person name="Quail M.A."/>
            <person name="Sanders M.J."/>
            <person name="van Tonder A."/>
            <person name="Ginger M.L."/>
            <person name="Field M.C."/>
            <person name="Barry J.D."/>
            <person name="Hertz-Fowler C."/>
            <person name="Berriman M."/>
        </authorList>
    </citation>
    <scope>NUCLEOTIDE SEQUENCE [LARGE SCALE GENOMIC DNA]</scope>
    <source>
        <strain evidence="12 13">IL3000</strain>
    </source>
</reference>
<gene>
    <name evidence="12" type="ORF">TCIL3000_0_48210</name>
</gene>
<dbReference type="InterPro" id="IPR025932">
    <property type="entry name" value="Trypano_VSG_B_N_dom"/>
</dbReference>
<evidence type="ECO:0000259" key="11">
    <source>
        <dbReference type="Pfam" id="PF13206"/>
    </source>
</evidence>
<dbReference type="VEuPathDB" id="TriTrypDB:TcIL3000_0_48210"/>
<evidence type="ECO:0000256" key="10">
    <source>
        <dbReference type="SAM" id="SignalP"/>
    </source>
</evidence>
<feature type="domain" description="Trypanosome variant surface glycoprotein B-type N-terminal" evidence="11">
    <location>
        <begin position="59"/>
        <end position="209"/>
    </location>
</feature>
<evidence type="ECO:0000256" key="2">
    <source>
        <dbReference type="ARBA" id="ARBA00004609"/>
    </source>
</evidence>
<keyword evidence="7" id="KW-0325">Glycoprotein</keyword>
<dbReference type="Pfam" id="PF13206">
    <property type="entry name" value="VSG_B"/>
    <property type="match status" value="1"/>
</dbReference>
<keyword evidence="8" id="KW-0449">Lipoprotein</keyword>
<comment type="caution">
    <text evidence="12">The sequence shown here is derived from an EMBL/GenBank/DDBJ whole genome shotgun (WGS) entry which is preliminary data.</text>
</comment>